<evidence type="ECO:0000313" key="2">
    <source>
        <dbReference type="Proteomes" id="UP000198847"/>
    </source>
</evidence>
<accession>A0A1H8VDH4</accession>
<reference evidence="1 2" key="1">
    <citation type="submission" date="2016-10" db="EMBL/GenBank/DDBJ databases">
        <authorList>
            <person name="de Groot N.N."/>
        </authorList>
    </citation>
    <scope>NUCLEOTIDE SEQUENCE [LARGE SCALE GENOMIC DNA]</scope>
    <source>
        <strain evidence="1 2">DSM 13305</strain>
    </source>
</reference>
<dbReference type="RefSeq" id="WP_091746750.1">
    <property type="nucleotide sequence ID" value="NZ_FODY01000011.1"/>
</dbReference>
<gene>
    <name evidence="1" type="ORF">SAMN04490178_11131</name>
</gene>
<dbReference type="GO" id="GO:0008998">
    <property type="term" value="F:ribonucleoside-triphosphate reductase (thioredoxin) activity"/>
    <property type="evidence" value="ECO:0007669"/>
    <property type="project" value="InterPro"/>
</dbReference>
<proteinExistence type="predicted"/>
<dbReference type="AlphaFoldDB" id="A0A1H8VDH4"/>
<name>A0A1H8VDH4_9FIRM</name>
<organism evidence="1 2">
    <name type="scientific">Propionispora vibrioides</name>
    <dbReference type="NCBI Taxonomy" id="112903"/>
    <lineage>
        <taxon>Bacteria</taxon>
        <taxon>Bacillati</taxon>
        <taxon>Bacillota</taxon>
        <taxon>Negativicutes</taxon>
        <taxon>Selenomonadales</taxon>
        <taxon>Sporomusaceae</taxon>
        <taxon>Propionispora</taxon>
    </lineage>
</organism>
<protein>
    <submittedName>
        <fullName evidence="1">Anaerobic ribonucleoside-triphosphate reductase</fullName>
    </submittedName>
</protein>
<dbReference type="Proteomes" id="UP000198847">
    <property type="component" value="Unassembled WGS sequence"/>
</dbReference>
<dbReference type="EMBL" id="FODY01000011">
    <property type="protein sequence ID" value="SEP13496.1"/>
    <property type="molecule type" value="Genomic_DNA"/>
</dbReference>
<sequence>MVQIIDGIRVMADEAVTEEELMSAVAAEKEYWAAQHKLLGEIQITIEGDELIIRSLEKSPIRRIRRITGYLSTDDRFNDAKQAELADRVTHL</sequence>
<keyword evidence="2" id="KW-1185">Reference proteome</keyword>
<dbReference type="STRING" id="112903.SAMN04490178_11131"/>
<dbReference type="OrthoDB" id="3173988at2"/>
<evidence type="ECO:0000313" key="1">
    <source>
        <dbReference type="EMBL" id="SEP13496.1"/>
    </source>
</evidence>
<dbReference type="GO" id="GO:0006260">
    <property type="term" value="P:DNA replication"/>
    <property type="evidence" value="ECO:0007669"/>
    <property type="project" value="InterPro"/>
</dbReference>
<dbReference type="Pfam" id="PF13597">
    <property type="entry name" value="NRDD"/>
    <property type="match status" value="1"/>
</dbReference>
<dbReference type="InterPro" id="IPR012833">
    <property type="entry name" value="NrdD"/>
</dbReference>